<dbReference type="InterPro" id="IPR041698">
    <property type="entry name" value="Methyltransf_25"/>
</dbReference>
<organism evidence="4">
    <name type="scientific">marine metagenome</name>
    <dbReference type="NCBI Taxonomy" id="408172"/>
    <lineage>
        <taxon>unclassified sequences</taxon>
        <taxon>metagenomes</taxon>
        <taxon>ecological metagenomes</taxon>
    </lineage>
</organism>
<dbReference type="GO" id="GO:0032259">
    <property type="term" value="P:methylation"/>
    <property type="evidence" value="ECO:0007669"/>
    <property type="project" value="UniProtKB-KW"/>
</dbReference>
<proteinExistence type="predicted"/>
<dbReference type="AlphaFoldDB" id="A0A381RG55"/>
<evidence type="ECO:0000313" key="4">
    <source>
        <dbReference type="EMBL" id="SUZ90796.1"/>
    </source>
</evidence>
<dbReference type="PANTHER" id="PTHR43861">
    <property type="entry name" value="TRANS-ACONITATE 2-METHYLTRANSFERASE-RELATED"/>
    <property type="match status" value="1"/>
</dbReference>
<dbReference type="Gene3D" id="2.20.25.570">
    <property type="match status" value="1"/>
</dbReference>
<dbReference type="Pfam" id="PF13649">
    <property type="entry name" value="Methyltransf_25"/>
    <property type="match status" value="1"/>
</dbReference>
<gene>
    <name evidence="4" type="ORF">METZ01_LOCUS43650</name>
</gene>
<protein>
    <recommendedName>
        <fullName evidence="3">Methyltransferase domain-containing protein</fullName>
    </recommendedName>
</protein>
<name>A0A381RG55_9ZZZZ</name>
<evidence type="ECO:0000256" key="1">
    <source>
        <dbReference type="ARBA" id="ARBA00022603"/>
    </source>
</evidence>
<dbReference type="Gene3D" id="3.40.50.150">
    <property type="entry name" value="Vaccinia Virus protein VP39"/>
    <property type="match status" value="1"/>
</dbReference>
<reference evidence="4" key="1">
    <citation type="submission" date="2018-05" db="EMBL/GenBank/DDBJ databases">
        <authorList>
            <person name="Lanie J.A."/>
            <person name="Ng W.-L."/>
            <person name="Kazmierczak K.M."/>
            <person name="Andrzejewski T.M."/>
            <person name="Davidsen T.M."/>
            <person name="Wayne K.J."/>
            <person name="Tettelin H."/>
            <person name="Glass J.I."/>
            <person name="Rusch D."/>
            <person name="Podicherti R."/>
            <person name="Tsui H.-C.T."/>
            <person name="Winkler M.E."/>
        </authorList>
    </citation>
    <scope>NUCLEOTIDE SEQUENCE</scope>
</reference>
<dbReference type="InterPro" id="IPR029063">
    <property type="entry name" value="SAM-dependent_MTases_sf"/>
</dbReference>
<dbReference type="EMBL" id="UINC01001924">
    <property type="protein sequence ID" value="SUZ90796.1"/>
    <property type="molecule type" value="Genomic_DNA"/>
</dbReference>
<sequence length="252" mass="26616">MDGYDERTYGDGCAEVYDHWYGDDGGMALTRIGTPTDVANRIATLAGSGPVLELGVGTGRLALALADRGLDVTGLDASGAMLDRLRAKPGSERLTLLEGDMAAPPGLADDTFSVVLVGFNTFFNLTTVEAQAGCMASAARLLQGGGRFVVEAFVPDPKLATDGVSARHVGLDRVLLDVVKVDGAEQVITGQRIEISAAGNRLFPYVLRYATPEQMDAMASAAGLRLEDRAEDWHGTTFDDGSPAHVSVWVKQ</sequence>
<keyword evidence="2" id="KW-0808">Transferase</keyword>
<accession>A0A381RG55</accession>
<dbReference type="GO" id="GO:0008168">
    <property type="term" value="F:methyltransferase activity"/>
    <property type="evidence" value="ECO:0007669"/>
    <property type="project" value="UniProtKB-KW"/>
</dbReference>
<keyword evidence="1" id="KW-0489">Methyltransferase</keyword>
<evidence type="ECO:0000259" key="3">
    <source>
        <dbReference type="Pfam" id="PF13649"/>
    </source>
</evidence>
<dbReference type="PANTHER" id="PTHR43861:SF1">
    <property type="entry name" value="TRANS-ACONITATE 2-METHYLTRANSFERASE"/>
    <property type="match status" value="1"/>
</dbReference>
<dbReference type="CDD" id="cd02440">
    <property type="entry name" value="AdoMet_MTases"/>
    <property type="match status" value="1"/>
</dbReference>
<evidence type="ECO:0000256" key="2">
    <source>
        <dbReference type="ARBA" id="ARBA00022679"/>
    </source>
</evidence>
<feature type="domain" description="Methyltransferase" evidence="3">
    <location>
        <begin position="51"/>
        <end position="146"/>
    </location>
</feature>
<dbReference type="SUPFAM" id="SSF53335">
    <property type="entry name" value="S-adenosyl-L-methionine-dependent methyltransferases"/>
    <property type="match status" value="1"/>
</dbReference>